<gene>
    <name evidence="6" type="ORF">OPV22_033766</name>
</gene>
<comment type="caution">
    <text evidence="6">The sequence shown here is derived from an EMBL/GenBank/DDBJ whole genome shotgun (WGS) entry which is preliminary data.</text>
</comment>
<dbReference type="GO" id="GO:0004737">
    <property type="term" value="F:pyruvate decarboxylase activity"/>
    <property type="evidence" value="ECO:0007669"/>
    <property type="project" value="TreeGrafter"/>
</dbReference>
<evidence type="ECO:0000256" key="2">
    <source>
        <dbReference type="ARBA" id="ARBA00007812"/>
    </source>
</evidence>
<dbReference type="EMBL" id="JAQQAF010000009">
    <property type="protein sequence ID" value="KAJ8460840.1"/>
    <property type="molecule type" value="Genomic_DNA"/>
</dbReference>
<reference evidence="6 7" key="1">
    <citation type="submission" date="2022-12" db="EMBL/GenBank/DDBJ databases">
        <title>Chromosome-scale assembly of the Ensete ventricosum genome.</title>
        <authorList>
            <person name="Dussert Y."/>
            <person name="Stocks J."/>
            <person name="Wendawek A."/>
            <person name="Woldeyes F."/>
            <person name="Nichols R.A."/>
            <person name="Borrell J.S."/>
        </authorList>
    </citation>
    <scope>NUCLEOTIDE SEQUENCE [LARGE SCALE GENOMIC DNA]</scope>
    <source>
        <strain evidence="7">cv. Maze</strain>
        <tissue evidence="6">Seeds</tissue>
    </source>
</reference>
<comment type="similarity">
    <text evidence="2">Belongs to the TPP enzyme family.</text>
</comment>
<evidence type="ECO:0000256" key="1">
    <source>
        <dbReference type="ARBA" id="ARBA00001964"/>
    </source>
</evidence>
<dbReference type="InterPro" id="IPR012110">
    <property type="entry name" value="PDC/IPDC-like"/>
</dbReference>
<sequence length="251" mass="27702">MSPSPLARPAPAATTSPVICVVGGHNSDDYGTSRILLHTPSDFKEQERGFGRTGFHAVKPLLVAGLKLRVAKAQQAFMELADACEYPIAIIVSAKGQYLMTIAVKNTTASINYWWIYSPSSIPLKSENNAPLRDVLNGETNDITETGDSWFNCQKHCLPEKCGCGFQMQYGSIGWSRKFPGDSSRCINYDPARKRSIVFIIKNGGYTIRAEIHDGPYNVIKNQNYTGVVGAINRGEGKCWNSKVKTEEEFK</sequence>
<evidence type="ECO:0000313" key="7">
    <source>
        <dbReference type="Proteomes" id="UP001222027"/>
    </source>
</evidence>
<evidence type="ECO:0000256" key="3">
    <source>
        <dbReference type="ARBA" id="ARBA00022723"/>
    </source>
</evidence>
<evidence type="ECO:0000256" key="4">
    <source>
        <dbReference type="ARBA" id="ARBA00022842"/>
    </source>
</evidence>
<accession>A0AAV8P2J5</accession>
<keyword evidence="3" id="KW-0479">Metal-binding</keyword>
<proteinExistence type="inferred from homology"/>
<name>A0AAV8P2J5_ENSVE</name>
<dbReference type="PANTHER" id="PTHR43452:SF1">
    <property type="entry name" value="PYRUVATE DECARBOXYLASE C186.09-RELATED"/>
    <property type="match status" value="1"/>
</dbReference>
<keyword evidence="5" id="KW-0786">Thiamine pyrophosphate</keyword>
<dbReference type="AlphaFoldDB" id="A0AAV8P2J5"/>
<dbReference type="Gene3D" id="3.40.50.970">
    <property type="match status" value="1"/>
</dbReference>
<protein>
    <submittedName>
        <fullName evidence="6">Uncharacterized protein</fullName>
    </submittedName>
</protein>
<dbReference type="Proteomes" id="UP001222027">
    <property type="component" value="Unassembled WGS sequence"/>
</dbReference>
<keyword evidence="7" id="KW-1185">Reference proteome</keyword>
<dbReference type="GO" id="GO:0000949">
    <property type="term" value="P:aromatic amino acid family catabolic process to alcohol via Ehrlich pathway"/>
    <property type="evidence" value="ECO:0007669"/>
    <property type="project" value="TreeGrafter"/>
</dbReference>
<evidence type="ECO:0000256" key="5">
    <source>
        <dbReference type="ARBA" id="ARBA00023052"/>
    </source>
</evidence>
<evidence type="ECO:0000313" key="6">
    <source>
        <dbReference type="EMBL" id="KAJ8460840.1"/>
    </source>
</evidence>
<organism evidence="6 7">
    <name type="scientific">Ensete ventricosum</name>
    <name type="common">Abyssinian banana</name>
    <name type="synonym">Musa ensete</name>
    <dbReference type="NCBI Taxonomy" id="4639"/>
    <lineage>
        <taxon>Eukaryota</taxon>
        <taxon>Viridiplantae</taxon>
        <taxon>Streptophyta</taxon>
        <taxon>Embryophyta</taxon>
        <taxon>Tracheophyta</taxon>
        <taxon>Spermatophyta</taxon>
        <taxon>Magnoliopsida</taxon>
        <taxon>Liliopsida</taxon>
        <taxon>Zingiberales</taxon>
        <taxon>Musaceae</taxon>
        <taxon>Ensete</taxon>
    </lineage>
</organism>
<dbReference type="PANTHER" id="PTHR43452">
    <property type="entry name" value="PYRUVATE DECARBOXYLASE"/>
    <property type="match status" value="1"/>
</dbReference>
<dbReference type="GO" id="GO:0046872">
    <property type="term" value="F:metal ion binding"/>
    <property type="evidence" value="ECO:0007669"/>
    <property type="project" value="UniProtKB-KW"/>
</dbReference>
<dbReference type="GO" id="GO:0005829">
    <property type="term" value="C:cytosol"/>
    <property type="evidence" value="ECO:0007669"/>
    <property type="project" value="TreeGrafter"/>
</dbReference>
<comment type="cofactor">
    <cofactor evidence="1">
        <name>thiamine diphosphate</name>
        <dbReference type="ChEBI" id="CHEBI:58937"/>
    </cofactor>
</comment>
<keyword evidence="4" id="KW-0460">Magnesium</keyword>